<organism evidence="1 2">
    <name type="scientific">Schinkia azotoformans LMG 9581</name>
    <dbReference type="NCBI Taxonomy" id="1131731"/>
    <lineage>
        <taxon>Bacteria</taxon>
        <taxon>Bacillati</taxon>
        <taxon>Bacillota</taxon>
        <taxon>Bacilli</taxon>
        <taxon>Bacillales</taxon>
        <taxon>Bacillaceae</taxon>
        <taxon>Calidifontibacillus/Schinkia group</taxon>
        <taxon>Schinkia</taxon>
    </lineage>
</organism>
<evidence type="ECO:0000313" key="2">
    <source>
        <dbReference type="Proteomes" id="UP000006315"/>
    </source>
</evidence>
<evidence type="ECO:0000313" key="1">
    <source>
        <dbReference type="EMBL" id="EKN68613.1"/>
    </source>
</evidence>
<dbReference type="Proteomes" id="UP000006315">
    <property type="component" value="Unassembled WGS sequence"/>
</dbReference>
<keyword evidence="2" id="KW-1185">Reference proteome</keyword>
<gene>
    <name evidence="1" type="ORF">BAZO_03770</name>
</gene>
<name>K6DKF2_SCHAZ</name>
<dbReference type="AlphaFoldDB" id="K6DKF2"/>
<accession>K6DKF2</accession>
<dbReference type="EMBL" id="AJLR01000038">
    <property type="protein sequence ID" value="EKN68613.1"/>
    <property type="molecule type" value="Genomic_DNA"/>
</dbReference>
<comment type="caution">
    <text evidence="1">The sequence shown here is derived from an EMBL/GenBank/DDBJ whole genome shotgun (WGS) entry which is preliminary data.</text>
</comment>
<sequence>MLGHRVGNCVPFLCEEWDAGPGTVSQLQMWVRELDPVSHTDSQFYGIIKVIQWFHKRKGRFTWHFK</sequence>
<reference evidence="1 2" key="1">
    <citation type="journal article" date="2012" name="Front. Microbiol.">
        <title>Redundancy and modularity in membrane-associated dissimilatory nitrate reduction in Bacillus.</title>
        <authorList>
            <person name="Heylen K."/>
            <person name="Keltjens J."/>
        </authorList>
    </citation>
    <scope>NUCLEOTIDE SEQUENCE [LARGE SCALE GENOMIC DNA]</scope>
    <source>
        <strain evidence="1 2">LMG 9581</strain>
    </source>
</reference>
<protein>
    <submittedName>
        <fullName evidence="1">Uncharacterized protein</fullName>
    </submittedName>
</protein>
<dbReference type="STRING" id="1131731.BAZO_03770"/>
<proteinExistence type="predicted"/>